<dbReference type="Gene3D" id="3.10.129.110">
    <property type="entry name" value="Polyketide synthase dehydratase"/>
    <property type="match status" value="1"/>
</dbReference>
<evidence type="ECO:0000256" key="1">
    <source>
        <dbReference type="ARBA" id="ARBA00022450"/>
    </source>
</evidence>
<dbReference type="CDD" id="cd00833">
    <property type="entry name" value="PKS"/>
    <property type="match status" value="1"/>
</dbReference>
<dbReference type="InterPro" id="IPR020841">
    <property type="entry name" value="PKS_Beta-ketoAc_synthase_dom"/>
</dbReference>
<gene>
    <name evidence="6" type="ORF">SAMN05444920_1053</name>
</gene>
<evidence type="ECO:0000256" key="3">
    <source>
        <dbReference type="ARBA" id="ARBA00022679"/>
    </source>
</evidence>
<keyword evidence="3 4" id="KW-0808">Transferase</keyword>
<dbReference type="Pfam" id="PF08659">
    <property type="entry name" value="KR"/>
    <property type="match status" value="1"/>
</dbReference>
<dbReference type="InterPro" id="IPR036291">
    <property type="entry name" value="NAD(P)-bd_dom_sf"/>
</dbReference>
<protein>
    <submittedName>
        <fullName evidence="6">Polyketide synthase dehydratase</fullName>
    </submittedName>
</protein>
<dbReference type="Proteomes" id="UP000236732">
    <property type="component" value="Unassembled WGS sequence"/>
</dbReference>
<sequence>MTRETSIAVVGMGVVAPGASDPEELWDVLRGGRSMIGEPGRSRLDLGPFWSFDPDAEDRVHTVQAGYINHFTPHRRLAEEIREGDWDGGTDRVATWLRHCALQALEGVKQEPGDRVQAAVALSADTIQHLESATVRHGMRRRLADALSPQDATMALPAIARELDRHYRPAMSDRPTHLPDDVWRRAIAGLLPGECEMAVLTATCASGLMGMGTAIQALRSGTCDLALCGAAQELTPRSLIAMAKAGVLSGKARVRAFDHEADGTAFGEGAGCLVLKTLERAQRDGDSILGVLAGYGAASDGRGKSAGAPNPVGQCRAIERAWRTAGVESRDVGLIVCHATGTLAGDPVELEALASLFTDDRRHPVVGNKPMLSHLGTAAGMVSVLHALLALRHEVIPAQPFFTELPGHVELPASLYVPTEDIAWPAGGPEPRIAGVSSFGLGGSNTHLMVSDRPTQTAPEDRPQQEDDIVLVDWTACFPGGAGRDAVEAWLRGTAEPPEPEFGEDYPMPGFEELRIPPPVLQEMDRTELTALRMTGDLASRLGEAWDDLRDRTSIAVAHLGQMRAATLSTLRCYLPDCQGALASAEVPRPDAIHRAYQIVRDDLRANAPEVTADTLRMTVVASLIGGWIANYFDIHGPHMAVETGWDAGLSALRLAEQQLRHGEADAALVCGVATNSTPEFTAIVKHELPPGARLAEGGVLLALTRRSVAEQHRLRPLATISTRPGTEGMTAQELAPLCGLGRVYPGMDGLLALLGAADQVEIAPVRSDCPAVTVSPEHPEIVVRKRMTYTDLTDEIAPRTRPLTPALPDGTLVIADVESAERLDLPERSAVVTPRDGIEAVTEGRPPFDVRHVRVVADLGSHGRPEHDWGPDLRDLHDLAFAAMRAHLSAELSYAVLMIDAVRDGRPHPWTGLFTGLIKTLPLEVPGARCWAVLSDTTDLATGLAQLEEESAYEVPLDVVVRAGDRRLGYALAALDPPAHRESPITRDSVVVAVGGGTGVAAELMKALAGRHAPICYLIGRTPAPQDGGPAVPDRPAYIARERRSRPEAPVPDLVAEHQKLSRQATIAANVAAMARHSGPDRVRYVSCDITAGDALNAVIDTICDEHGQVDLLLNAASVANQAMIEKKDLADFQRGRDTKVLGYLNLRSAFEDRPPRLWANLASALGFMGWPGEIDYVVANDFLAAAAYWSANDTEFTLDWTTWDGVGIAGEPVLQEALRSLGITAFMTVAEGVTRFFEAIEDSRRPPVIVHLPEDERKWLAERAPRLPYPGPGQPAETFERTLSLDDGGCLAHHIIQGRALAPISASLDMAFDAAATMMPGMVPTGIRKLQAQAPIILTPQRPQRLTLTLSALGHDDLEHDDLEHDDLEHGEQARLHARITSDIRHPATNEILDRRLHTEFDLLMAERRPEPPRWQPPDPPPQHEIPNPLLRPNPVAYVTGPLACTTGHRADDAGAASSIEPRDRGCGVHRLPCRLFHGVFELANVVRTSDEHVPLLVLQSAEEIDLFTGRTDDDIFSDGPVRAFADPVGPGSIMVGVDADGSVLLRARGIRAAILGHFDLASGEFHEYTGPDYPTCDSELR</sequence>
<keyword evidence="2" id="KW-0597">Phosphoprotein</keyword>
<feature type="domain" description="Ketosynthase family 3 (KS3)" evidence="5">
    <location>
        <begin position="4"/>
        <end position="452"/>
    </location>
</feature>
<dbReference type="EMBL" id="FNVT01000005">
    <property type="protein sequence ID" value="SEG82142.1"/>
    <property type="molecule type" value="Genomic_DNA"/>
</dbReference>
<dbReference type="PROSITE" id="PS52004">
    <property type="entry name" value="KS3_2"/>
    <property type="match status" value="1"/>
</dbReference>
<evidence type="ECO:0000256" key="4">
    <source>
        <dbReference type="RuleBase" id="RU003694"/>
    </source>
</evidence>
<dbReference type="InterPro" id="IPR049552">
    <property type="entry name" value="PKS_DH_N"/>
</dbReference>
<evidence type="ECO:0000256" key="2">
    <source>
        <dbReference type="ARBA" id="ARBA00022553"/>
    </source>
</evidence>
<dbReference type="InterPro" id="IPR020615">
    <property type="entry name" value="Thiolase_acyl_enz_int_AS"/>
</dbReference>
<accession>A0A1H6DAD2</accession>
<dbReference type="SMART" id="SM00822">
    <property type="entry name" value="PKS_KR"/>
    <property type="match status" value="1"/>
</dbReference>
<keyword evidence="1" id="KW-0596">Phosphopantetheine</keyword>
<dbReference type="InterPro" id="IPR014030">
    <property type="entry name" value="Ketoacyl_synth_N"/>
</dbReference>
<dbReference type="PANTHER" id="PTHR43775:SF37">
    <property type="entry name" value="SI:DKEY-61P9.11"/>
    <property type="match status" value="1"/>
</dbReference>
<dbReference type="Pfam" id="PF00109">
    <property type="entry name" value="ketoacyl-synt"/>
    <property type="match status" value="3"/>
</dbReference>
<dbReference type="SMART" id="SM00825">
    <property type="entry name" value="PKS_KS"/>
    <property type="match status" value="1"/>
</dbReference>
<dbReference type="InterPro" id="IPR050091">
    <property type="entry name" value="PKS_NRPS_Biosynth_Enz"/>
</dbReference>
<evidence type="ECO:0000313" key="7">
    <source>
        <dbReference type="Proteomes" id="UP000236732"/>
    </source>
</evidence>
<dbReference type="SUPFAM" id="SSF51735">
    <property type="entry name" value="NAD(P)-binding Rossmann-fold domains"/>
    <property type="match status" value="1"/>
</dbReference>
<dbReference type="PANTHER" id="PTHR43775">
    <property type="entry name" value="FATTY ACID SYNTHASE"/>
    <property type="match status" value="1"/>
</dbReference>
<comment type="similarity">
    <text evidence="4">Belongs to the thiolase-like superfamily. Beta-ketoacyl-ACP synthases family.</text>
</comment>
<evidence type="ECO:0000313" key="6">
    <source>
        <dbReference type="EMBL" id="SEG82142.1"/>
    </source>
</evidence>
<dbReference type="InterPro" id="IPR016039">
    <property type="entry name" value="Thiolase-like"/>
</dbReference>
<name>A0A1H6DAD2_9ACTN</name>
<dbReference type="GO" id="GO:0006633">
    <property type="term" value="P:fatty acid biosynthetic process"/>
    <property type="evidence" value="ECO:0007669"/>
    <property type="project" value="TreeGrafter"/>
</dbReference>
<reference evidence="6 7" key="1">
    <citation type="submission" date="2016-10" db="EMBL/GenBank/DDBJ databases">
        <authorList>
            <person name="de Groot N.N."/>
        </authorList>
    </citation>
    <scope>NUCLEOTIDE SEQUENCE [LARGE SCALE GENOMIC DNA]</scope>
    <source>
        <strain evidence="6 7">CGMCC 4.7037</strain>
    </source>
</reference>
<dbReference type="InterPro" id="IPR013968">
    <property type="entry name" value="PKS_KR"/>
</dbReference>
<keyword evidence="7" id="KW-1185">Reference proteome</keyword>
<dbReference type="RefSeq" id="WP_103957386.1">
    <property type="nucleotide sequence ID" value="NZ_FNVT01000005.1"/>
</dbReference>
<proteinExistence type="inferred from homology"/>
<dbReference type="SUPFAM" id="SSF53901">
    <property type="entry name" value="Thiolase-like"/>
    <property type="match status" value="3"/>
</dbReference>
<organism evidence="6 7">
    <name type="scientific">Nonomuraea solani</name>
    <dbReference type="NCBI Taxonomy" id="1144553"/>
    <lineage>
        <taxon>Bacteria</taxon>
        <taxon>Bacillati</taxon>
        <taxon>Actinomycetota</taxon>
        <taxon>Actinomycetes</taxon>
        <taxon>Streptosporangiales</taxon>
        <taxon>Streptosporangiaceae</taxon>
        <taxon>Nonomuraea</taxon>
    </lineage>
</organism>
<dbReference type="PROSITE" id="PS00098">
    <property type="entry name" value="THIOLASE_1"/>
    <property type="match status" value="1"/>
</dbReference>
<dbReference type="InterPro" id="IPR057326">
    <property type="entry name" value="KR_dom"/>
</dbReference>
<evidence type="ECO:0000259" key="5">
    <source>
        <dbReference type="PROSITE" id="PS52004"/>
    </source>
</evidence>
<dbReference type="Pfam" id="PF02801">
    <property type="entry name" value="Ketoacyl-synt_C"/>
    <property type="match status" value="1"/>
</dbReference>
<dbReference type="Gene3D" id="3.40.50.720">
    <property type="entry name" value="NAD(P)-binding Rossmann-like Domain"/>
    <property type="match status" value="1"/>
</dbReference>
<dbReference type="OrthoDB" id="3676637at2"/>
<dbReference type="GO" id="GO:0004312">
    <property type="term" value="F:fatty acid synthase activity"/>
    <property type="evidence" value="ECO:0007669"/>
    <property type="project" value="TreeGrafter"/>
</dbReference>
<dbReference type="Pfam" id="PF21089">
    <property type="entry name" value="PKS_DH_N"/>
    <property type="match status" value="1"/>
</dbReference>
<dbReference type="Gene3D" id="3.40.47.10">
    <property type="match status" value="2"/>
</dbReference>
<dbReference type="InterPro" id="IPR014031">
    <property type="entry name" value="Ketoacyl_synth_C"/>
</dbReference>
<dbReference type="InterPro" id="IPR042104">
    <property type="entry name" value="PKS_dehydratase_sf"/>
</dbReference>